<reference evidence="1 2" key="1">
    <citation type="submission" date="2024-05" db="EMBL/GenBank/DDBJ databases">
        <title>Genome sequencing and assembly of Indian major carp, Cirrhinus mrigala (Hamilton, 1822).</title>
        <authorList>
            <person name="Mohindra V."/>
            <person name="Chowdhury L.M."/>
            <person name="Lal K."/>
            <person name="Jena J.K."/>
        </authorList>
    </citation>
    <scope>NUCLEOTIDE SEQUENCE [LARGE SCALE GENOMIC DNA]</scope>
    <source>
        <strain evidence="1">CM1030</strain>
        <tissue evidence="1">Blood</tissue>
    </source>
</reference>
<accession>A0ABD0P2J6</accession>
<comment type="caution">
    <text evidence="1">The sequence shown here is derived from an EMBL/GenBank/DDBJ whole genome shotgun (WGS) entry which is preliminary data.</text>
</comment>
<organism evidence="1 2">
    <name type="scientific">Cirrhinus mrigala</name>
    <name type="common">Mrigala</name>
    <dbReference type="NCBI Taxonomy" id="683832"/>
    <lineage>
        <taxon>Eukaryota</taxon>
        <taxon>Metazoa</taxon>
        <taxon>Chordata</taxon>
        <taxon>Craniata</taxon>
        <taxon>Vertebrata</taxon>
        <taxon>Euteleostomi</taxon>
        <taxon>Actinopterygii</taxon>
        <taxon>Neopterygii</taxon>
        <taxon>Teleostei</taxon>
        <taxon>Ostariophysi</taxon>
        <taxon>Cypriniformes</taxon>
        <taxon>Cyprinidae</taxon>
        <taxon>Labeoninae</taxon>
        <taxon>Labeonini</taxon>
        <taxon>Cirrhinus</taxon>
    </lineage>
</organism>
<protein>
    <submittedName>
        <fullName evidence="1">Uncharacterized protein</fullName>
    </submittedName>
</protein>
<evidence type="ECO:0000313" key="1">
    <source>
        <dbReference type="EMBL" id="KAL0167982.1"/>
    </source>
</evidence>
<sequence length="67" mass="7160">MVEAAGEDERELAAEMAAAFLNENLPEAIFGAPKAGSGQWASLVRMINPIQGNTLDLVQLEQNEAAF</sequence>
<dbReference type="EMBL" id="JAMKFB020000018">
    <property type="protein sequence ID" value="KAL0167982.1"/>
    <property type="molecule type" value="Genomic_DNA"/>
</dbReference>
<name>A0ABD0P2J6_CIRMR</name>
<feature type="non-terminal residue" evidence="1">
    <location>
        <position position="67"/>
    </location>
</feature>
<keyword evidence="2" id="KW-1185">Reference proteome</keyword>
<proteinExistence type="predicted"/>
<dbReference type="Proteomes" id="UP001529510">
    <property type="component" value="Unassembled WGS sequence"/>
</dbReference>
<gene>
    <name evidence="1" type="ORF">M9458_036204</name>
</gene>
<evidence type="ECO:0000313" key="2">
    <source>
        <dbReference type="Proteomes" id="UP001529510"/>
    </source>
</evidence>
<dbReference type="AlphaFoldDB" id="A0ABD0P2J6"/>